<dbReference type="Proteomes" id="UP000831151">
    <property type="component" value="Chromosome"/>
</dbReference>
<dbReference type="KEGG" id="fms:M1R53_04920"/>
<dbReference type="PANTHER" id="PTHR13767:SF2">
    <property type="entry name" value="PSEUDOURIDYLATE SYNTHASE TRUB1"/>
    <property type="match status" value="1"/>
</dbReference>
<dbReference type="PANTHER" id="PTHR13767">
    <property type="entry name" value="TRNA-PSEUDOURIDINE SYNTHASE"/>
    <property type="match status" value="1"/>
</dbReference>
<organism evidence="7 8">
    <name type="scientific">Fenollaria massiliensis</name>
    <dbReference type="NCBI Taxonomy" id="938288"/>
    <lineage>
        <taxon>Bacteria</taxon>
        <taxon>Bacillati</taxon>
        <taxon>Bacillota</taxon>
        <taxon>Clostridia</taxon>
        <taxon>Eubacteriales</taxon>
        <taxon>Fenollaria</taxon>
    </lineage>
</organism>
<evidence type="ECO:0000256" key="5">
    <source>
        <dbReference type="HAMAP-Rule" id="MF_01080"/>
    </source>
</evidence>
<keyword evidence="4 5" id="KW-0413">Isomerase</keyword>
<dbReference type="GO" id="GO:1990481">
    <property type="term" value="P:mRNA pseudouridine synthesis"/>
    <property type="evidence" value="ECO:0007669"/>
    <property type="project" value="TreeGrafter"/>
</dbReference>
<dbReference type="SUPFAM" id="SSF55120">
    <property type="entry name" value="Pseudouridine synthase"/>
    <property type="match status" value="1"/>
</dbReference>
<gene>
    <name evidence="5 7" type="primary">truB</name>
    <name evidence="7" type="ORF">M1R53_04920</name>
</gene>
<keyword evidence="3 5" id="KW-0819">tRNA processing</keyword>
<dbReference type="InterPro" id="IPR002501">
    <property type="entry name" value="PsdUridine_synth_N"/>
</dbReference>
<dbReference type="GO" id="GO:0031119">
    <property type="term" value="P:tRNA pseudouridine synthesis"/>
    <property type="evidence" value="ECO:0007669"/>
    <property type="project" value="UniProtKB-UniRule"/>
</dbReference>
<evidence type="ECO:0000313" key="8">
    <source>
        <dbReference type="Proteomes" id="UP000831151"/>
    </source>
</evidence>
<evidence type="ECO:0000256" key="4">
    <source>
        <dbReference type="ARBA" id="ARBA00023235"/>
    </source>
</evidence>
<evidence type="ECO:0000313" key="7">
    <source>
        <dbReference type="EMBL" id="UQK58584.1"/>
    </source>
</evidence>
<dbReference type="EC" id="5.4.99.25" evidence="5"/>
<comment type="function">
    <text evidence="5">Responsible for synthesis of pseudouridine from uracil-55 in the psi GC loop of transfer RNAs.</text>
</comment>
<dbReference type="AlphaFoldDB" id="A0A9E7IUH5"/>
<protein>
    <recommendedName>
        <fullName evidence="5">tRNA pseudouridine synthase B</fullName>
        <ecNumber evidence="5">5.4.99.25</ecNumber>
    </recommendedName>
    <alternativeName>
        <fullName evidence="5">tRNA pseudouridine(55) synthase</fullName>
        <shortName evidence="5">Psi55 synthase</shortName>
    </alternativeName>
    <alternativeName>
        <fullName evidence="5">tRNA pseudouridylate synthase</fullName>
    </alternativeName>
    <alternativeName>
        <fullName evidence="5">tRNA-uridine isomerase</fullName>
    </alternativeName>
</protein>
<keyword evidence="8" id="KW-1185">Reference proteome</keyword>
<dbReference type="RefSeq" id="WP_249242185.1">
    <property type="nucleotide sequence ID" value="NZ_CP096649.1"/>
</dbReference>
<dbReference type="Gene3D" id="3.30.2350.10">
    <property type="entry name" value="Pseudouridine synthase"/>
    <property type="match status" value="1"/>
</dbReference>
<name>A0A9E7IUH5_9FIRM</name>
<dbReference type="GO" id="GO:0003723">
    <property type="term" value="F:RNA binding"/>
    <property type="evidence" value="ECO:0007669"/>
    <property type="project" value="InterPro"/>
</dbReference>
<evidence type="ECO:0000256" key="2">
    <source>
        <dbReference type="ARBA" id="ARBA00005642"/>
    </source>
</evidence>
<dbReference type="InterPro" id="IPR014780">
    <property type="entry name" value="tRNA_psdUridine_synth_TruB"/>
</dbReference>
<proteinExistence type="inferred from homology"/>
<dbReference type="InterPro" id="IPR020103">
    <property type="entry name" value="PsdUridine_synth_cat_dom_sf"/>
</dbReference>
<feature type="domain" description="Pseudouridine synthase II N-terminal" evidence="6">
    <location>
        <begin position="26"/>
        <end position="175"/>
    </location>
</feature>
<reference evidence="7" key="1">
    <citation type="submission" date="2022-04" db="EMBL/GenBank/DDBJ databases">
        <title>Complete genome sequences of Ezakiella coagulans and Fenollaria massiliensis.</title>
        <authorList>
            <person name="France M.T."/>
            <person name="Clifford J."/>
            <person name="Narina S."/>
            <person name="Rutt L."/>
            <person name="Ravel J."/>
        </authorList>
    </citation>
    <scope>NUCLEOTIDE SEQUENCE</scope>
    <source>
        <strain evidence="7">C0061C2</strain>
    </source>
</reference>
<dbReference type="HAMAP" id="MF_01080">
    <property type="entry name" value="TruB_bact"/>
    <property type="match status" value="1"/>
</dbReference>
<comment type="catalytic activity">
    <reaction evidence="1 5">
        <text>uridine(55) in tRNA = pseudouridine(55) in tRNA</text>
        <dbReference type="Rhea" id="RHEA:42532"/>
        <dbReference type="Rhea" id="RHEA-COMP:10101"/>
        <dbReference type="Rhea" id="RHEA-COMP:10102"/>
        <dbReference type="ChEBI" id="CHEBI:65314"/>
        <dbReference type="ChEBI" id="CHEBI:65315"/>
        <dbReference type="EC" id="5.4.99.25"/>
    </reaction>
</comment>
<accession>A0A9E7IUH5</accession>
<evidence type="ECO:0000256" key="1">
    <source>
        <dbReference type="ARBA" id="ARBA00000385"/>
    </source>
</evidence>
<dbReference type="NCBIfam" id="TIGR00431">
    <property type="entry name" value="TruB"/>
    <property type="match status" value="1"/>
</dbReference>
<evidence type="ECO:0000259" key="6">
    <source>
        <dbReference type="Pfam" id="PF01509"/>
    </source>
</evidence>
<sequence>MQTSGVVNVFKEKGKSSRYYTNKVKHLSKMKTGHIGTLDPMAFGVLPIAVGEATKFIDFLNFDKKAYIYRIIFGKTTETLDAEGEFTDEEAWDFEKSDLLRVLDEIEGAYEQVPPKYSAKKINGVPMYKLARENIDIDTASRAKTVQIYKNRLLKFNKEKFYAIVMSDVSTGTYIRTLAFDIAQKLGTISYIDYLMRYYSGPLKIDEAICIDDMEEDDLIPVDTLIDLPVLKLNEKRFKAVQNGMNSYVNDAYNEEYYKVYCADKFCGVGYVKKDESGRKNIYMKKVYKYEDN</sequence>
<dbReference type="EMBL" id="CP096649">
    <property type="protein sequence ID" value="UQK58584.1"/>
    <property type="molecule type" value="Genomic_DNA"/>
</dbReference>
<dbReference type="GO" id="GO:0160148">
    <property type="term" value="F:tRNA pseudouridine(55) synthase activity"/>
    <property type="evidence" value="ECO:0007669"/>
    <property type="project" value="UniProtKB-EC"/>
</dbReference>
<evidence type="ECO:0000256" key="3">
    <source>
        <dbReference type="ARBA" id="ARBA00022694"/>
    </source>
</evidence>
<comment type="similarity">
    <text evidence="2 5">Belongs to the pseudouridine synthase TruB family. Type 1 subfamily.</text>
</comment>
<dbReference type="Pfam" id="PF01509">
    <property type="entry name" value="TruB_N"/>
    <property type="match status" value="1"/>
</dbReference>
<feature type="active site" description="Nucleophile" evidence="5">
    <location>
        <position position="39"/>
    </location>
</feature>